<evidence type="ECO:0000313" key="2">
    <source>
        <dbReference type="Proteomes" id="UP000728032"/>
    </source>
</evidence>
<dbReference type="OrthoDB" id="6516384at2759"/>
<dbReference type="AlphaFoldDB" id="A0A7R9MPM5"/>
<accession>A0A7R9MPM5</accession>
<organism evidence="1">
    <name type="scientific">Oppiella nova</name>
    <dbReference type="NCBI Taxonomy" id="334625"/>
    <lineage>
        <taxon>Eukaryota</taxon>
        <taxon>Metazoa</taxon>
        <taxon>Ecdysozoa</taxon>
        <taxon>Arthropoda</taxon>
        <taxon>Chelicerata</taxon>
        <taxon>Arachnida</taxon>
        <taxon>Acari</taxon>
        <taxon>Acariformes</taxon>
        <taxon>Sarcoptiformes</taxon>
        <taxon>Oribatida</taxon>
        <taxon>Brachypylina</taxon>
        <taxon>Oppioidea</taxon>
        <taxon>Oppiidae</taxon>
        <taxon>Oppiella</taxon>
    </lineage>
</organism>
<name>A0A7R9MPM5_9ACAR</name>
<dbReference type="EMBL" id="OC951502">
    <property type="protein sequence ID" value="CAD7664176.1"/>
    <property type="molecule type" value="Genomic_DNA"/>
</dbReference>
<evidence type="ECO:0000313" key="1">
    <source>
        <dbReference type="EMBL" id="CAD7664176.1"/>
    </source>
</evidence>
<keyword evidence="2" id="KW-1185">Reference proteome</keyword>
<reference evidence="1" key="1">
    <citation type="submission" date="2020-11" db="EMBL/GenBank/DDBJ databases">
        <authorList>
            <person name="Tran Van P."/>
        </authorList>
    </citation>
    <scope>NUCLEOTIDE SEQUENCE</scope>
</reference>
<proteinExistence type="predicted"/>
<sequence>MAIDTLFLCFIEDCQHNDGVGRPYFMGRGLMRFVESTHKSITDKI</sequence>
<protein>
    <submittedName>
        <fullName evidence="1">Uncharacterized protein</fullName>
    </submittedName>
</protein>
<dbReference type="Proteomes" id="UP000728032">
    <property type="component" value="Unassembled WGS sequence"/>
</dbReference>
<gene>
    <name evidence="1" type="ORF">ONB1V03_LOCUS20734</name>
</gene>
<dbReference type="EMBL" id="CAJPVJ010036677">
    <property type="protein sequence ID" value="CAG2181313.1"/>
    <property type="molecule type" value="Genomic_DNA"/>
</dbReference>